<comment type="similarity">
    <text evidence="1 4">Belongs to the IF-1 family.</text>
</comment>
<dbReference type="InterPro" id="IPR012340">
    <property type="entry name" value="NA-bd_OB-fold"/>
</dbReference>
<dbReference type="GO" id="GO:0019843">
    <property type="term" value="F:rRNA binding"/>
    <property type="evidence" value="ECO:0007669"/>
    <property type="project" value="UniProtKB-UniRule"/>
</dbReference>
<dbReference type="PROSITE" id="PS50832">
    <property type="entry name" value="S1_IF1_TYPE"/>
    <property type="match status" value="1"/>
</dbReference>
<dbReference type="NCBIfam" id="TIGR00008">
    <property type="entry name" value="infA"/>
    <property type="match status" value="1"/>
</dbReference>
<evidence type="ECO:0000256" key="1">
    <source>
        <dbReference type="ARBA" id="ARBA00010939"/>
    </source>
</evidence>
<reference evidence="8" key="1">
    <citation type="submission" date="2017-09" db="EMBL/GenBank/DDBJ databases">
        <title>Depth-based differentiation of microbial function through sediment-hosted aquifers and enrichment of novel symbionts in the deep terrestrial subsurface.</title>
        <authorList>
            <person name="Probst A.J."/>
            <person name="Ladd B."/>
            <person name="Jarett J.K."/>
            <person name="Geller-Mcgrath D.E."/>
            <person name="Sieber C.M.K."/>
            <person name="Emerson J.B."/>
            <person name="Anantharaman K."/>
            <person name="Thomas B.C."/>
            <person name="Malmstrom R."/>
            <person name="Stieglmeier M."/>
            <person name="Klingl A."/>
            <person name="Woyke T."/>
            <person name="Ryan C.M."/>
            <person name="Banfield J.F."/>
        </authorList>
    </citation>
    <scope>NUCLEOTIDE SEQUENCE [LARGE SCALE GENOMIC DNA]</scope>
</reference>
<keyword evidence="2 4" id="KW-0396">Initiation factor</keyword>
<comment type="caution">
    <text evidence="7">The sequence shown here is derived from an EMBL/GenBank/DDBJ whole genome shotgun (WGS) entry which is preliminary data.</text>
</comment>
<dbReference type="InterPro" id="IPR004368">
    <property type="entry name" value="TIF_IF1"/>
</dbReference>
<comment type="function">
    <text evidence="4">One of the essential components for the initiation of protein synthesis. Stabilizes the binding of IF-2 and IF-3 on the 30S subunit to which N-formylmethionyl-tRNA(fMet) subsequently binds. Helps modulate mRNA selection, yielding the 30S pre-initiation complex (PIC). Upon addition of the 50S ribosomal subunit IF-1, IF-2 and IF-3 are released leaving the mature 70S translation initiation complex.</text>
</comment>
<dbReference type="GO" id="GO:0005829">
    <property type="term" value="C:cytosol"/>
    <property type="evidence" value="ECO:0007669"/>
    <property type="project" value="TreeGrafter"/>
</dbReference>
<dbReference type="CDD" id="cd04451">
    <property type="entry name" value="S1_IF1"/>
    <property type="match status" value="1"/>
</dbReference>
<dbReference type="SUPFAM" id="SSF50249">
    <property type="entry name" value="Nucleic acid-binding proteins"/>
    <property type="match status" value="1"/>
</dbReference>
<organism evidence="7 8">
    <name type="scientific">Candidatus Buchananbacteria bacterium CG10_big_fil_rev_8_21_14_0_10_33_19</name>
    <dbReference type="NCBI Taxonomy" id="1974525"/>
    <lineage>
        <taxon>Bacteria</taxon>
        <taxon>Candidatus Buchananiibacteriota</taxon>
    </lineage>
</organism>
<dbReference type="GO" id="GO:0043022">
    <property type="term" value="F:ribosome binding"/>
    <property type="evidence" value="ECO:0007669"/>
    <property type="project" value="UniProtKB-UniRule"/>
</dbReference>
<dbReference type="FunFam" id="2.40.50.140:FF:000002">
    <property type="entry name" value="Translation initiation factor IF-1"/>
    <property type="match status" value="1"/>
</dbReference>
<dbReference type="AlphaFoldDB" id="A0A2H0W5Q6"/>
<dbReference type="GO" id="GO:0003743">
    <property type="term" value="F:translation initiation factor activity"/>
    <property type="evidence" value="ECO:0007669"/>
    <property type="project" value="UniProtKB-UniRule"/>
</dbReference>
<comment type="subunit">
    <text evidence="4">Component of the 30S ribosomal translation pre-initiation complex which assembles on the 30S ribosome in the order IF-2 and IF-3, IF-1 and N-formylmethionyl-tRNA(fMet); mRNA recruitment can occur at any time during PIC assembly.</text>
</comment>
<evidence type="ECO:0000256" key="4">
    <source>
        <dbReference type="HAMAP-Rule" id="MF_00075"/>
    </source>
</evidence>
<dbReference type="InterPro" id="IPR006196">
    <property type="entry name" value="RNA-binding_domain_S1_IF1"/>
</dbReference>
<feature type="domain" description="S1-like" evidence="6">
    <location>
        <begin position="12"/>
        <end position="79"/>
    </location>
</feature>
<proteinExistence type="inferred from homology"/>
<comment type="subcellular location">
    <subcellularLocation>
        <location evidence="4">Cytoplasm</location>
    </subcellularLocation>
</comment>
<sequence length="79" mass="9072">MSNKEGNTQQSKDFLELDGEVIESLPATTFKVKLDNGHEILAHLSGKMRMFNIRILPGDKVKIQMTPYDLTKGRITYRY</sequence>
<accession>A0A2H0W5Q6</accession>
<dbReference type="Proteomes" id="UP000229056">
    <property type="component" value="Unassembled WGS sequence"/>
</dbReference>
<dbReference type="HAMAP" id="MF_00075">
    <property type="entry name" value="IF_1"/>
    <property type="match status" value="1"/>
</dbReference>
<keyword evidence="4" id="KW-0963">Cytoplasm</keyword>
<gene>
    <name evidence="4" type="primary">infA</name>
    <name evidence="7" type="ORF">COT80_04200</name>
</gene>
<dbReference type="PANTHER" id="PTHR33370:SF1">
    <property type="entry name" value="TRANSLATION INITIATION FACTOR IF-1, CHLOROPLASTIC"/>
    <property type="match status" value="1"/>
</dbReference>
<keyword evidence="4" id="KW-0699">rRNA-binding</keyword>
<dbReference type="Gene3D" id="2.40.50.140">
    <property type="entry name" value="Nucleic acid-binding proteins"/>
    <property type="match status" value="1"/>
</dbReference>
<dbReference type="Pfam" id="PF01176">
    <property type="entry name" value="eIF-1a"/>
    <property type="match status" value="1"/>
</dbReference>
<evidence type="ECO:0000313" key="7">
    <source>
        <dbReference type="EMBL" id="PIS05941.1"/>
    </source>
</evidence>
<keyword evidence="3 4" id="KW-0648">Protein biosynthesis</keyword>
<evidence type="ECO:0000256" key="3">
    <source>
        <dbReference type="ARBA" id="ARBA00022917"/>
    </source>
</evidence>
<evidence type="ECO:0000313" key="8">
    <source>
        <dbReference type="Proteomes" id="UP000229056"/>
    </source>
</evidence>
<name>A0A2H0W5Q6_9BACT</name>
<dbReference type="PANTHER" id="PTHR33370">
    <property type="entry name" value="TRANSLATION INITIATION FACTOR IF-1, CHLOROPLASTIC"/>
    <property type="match status" value="1"/>
</dbReference>
<keyword evidence="4" id="KW-0694">RNA-binding</keyword>
<protein>
    <recommendedName>
        <fullName evidence="4 5">Translation initiation factor IF-1</fullName>
    </recommendedName>
</protein>
<evidence type="ECO:0000256" key="2">
    <source>
        <dbReference type="ARBA" id="ARBA00022540"/>
    </source>
</evidence>
<evidence type="ECO:0000256" key="5">
    <source>
        <dbReference type="NCBIfam" id="TIGR00008"/>
    </source>
</evidence>
<dbReference type="EMBL" id="PEZY01000012">
    <property type="protein sequence ID" value="PIS05941.1"/>
    <property type="molecule type" value="Genomic_DNA"/>
</dbReference>
<evidence type="ECO:0000259" key="6">
    <source>
        <dbReference type="PROSITE" id="PS50832"/>
    </source>
</evidence>